<dbReference type="Proteomes" id="UP000248536">
    <property type="component" value="Chromosome"/>
</dbReference>
<dbReference type="Pfam" id="PF13715">
    <property type="entry name" value="CarbopepD_reg_2"/>
    <property type="match status" value="1"/>
</dbReference>
<reference evidence="5 6" key="1">
    <citation type="submission" date="2018-06" db="EMBL/GenBank/DDBJ databases">
        <title>Spongiibacterium sp. HME9304 Genome sequencing and assembly.</title>
        <authorList>
            <person name="Kang H."/>
            <person name="Kim H."/>
            <person name="Joh K."/>
        </authorList>
    </citation>
    <scope>NUCLEOTIDE SEQUENCE [LARGE SCALE GENOMIC DNA]</scope>
    <source>
        <strain evidence="5 6">HME9304</strain>
    </source>
</reference>
<evidence type="ECO:0000256" key="3">
    <source>
        <dbReference type="ARBA" id="ARBA00023237"/>
    </source>
</evidence>
<feature type="domain" description="TonB-dependent receptor plug" evidence="4">
    <location>
        <begin position="226"/>
        <end position="300"/>
    </location>
</feature>
<evidence type="ECO:0000313" key="5">
    <source>
        <dbReference type="EMBL" id="AWX43771.1"/>
    </source>
</evidence>
<protein>
    <recommendedName>
        <fullName evidence="4">TonB-dependent receptor plug domain-containing protein</fullName>
    </recommendedName>
</protein>
<keyword evidence="3" id="KW-0998">Cell outer membrane</keyword>
<dbReference type="InterPro" id="IPR037066">
    <property type="entry name" value="Plug_dom_sf"/>
</dbReference>
<gene>
    <name evidence="5" type="ORF">HME9304_00762</name>
</gene>
<keyword evidence="2" id="KW-0472">Membrane</keyword>
<dbReference type="SUPFAM" id="SSF56935">
    <property type="entry name" value="Porins"/>
    <property type="match status" value="1"/>
</dbReference>
<proteinExistence type="predicted"/>
<dbReference type="InterPro" id="IPR012910">
    <property type="entry name" value="Plug_dom"/>
</dbReference>
<evidence type="ECO:0000313" key="6">
    <source>
        <dbReference type="Proteomes" id="UP000248536"/>
    </source>
</evidence>
<dbReference type="SUPFAM" id="SSF49464">
    <property type="entry name" value="Carboxypeptidase regulatory domain-like"/>
    <property type="match status" value="1"/>
</dbReference>
<dbReference type="InterPro" id="IPR036942">
    <property type="entry name" value="Beta-barrel_TonB_sf"/>
</dbReference>
<name>A0A2Z4LPI3_9FLAO</name>
<evidence type="ECO:0000259" key="4">
    <source>
        <dbReference type="Pfam" id="PF07715"/>
    </source>
</evidence>
<sequence>MQKICLRRYSYLLLWFFFFLYFPKSIAQDVQDRPMALVSYIKNLEDRFNVKFSYINEDLDNFTISIPKNLIALDDILNYIEKKLQVDIEKLDERYYSFIKIPNVAVCGTVLDNFAENTVPGATVEVVGTAIATDTDAKGFFTLENVPRNKSLKFRYLGYTTQYVTVDEILKNQGCAKILMAQHYEKLKEVIVYQFLTTGLIKEKDASITLNTADFGILPGLIEPDILQTVQALPGIKSIDETVSDINVRGGTNDQNLILWNGIKMYQSGHFFGLISAFNPYLTDKITVIKNGTPSEYGDGVSSVIQMETNNSLVNNFSGGAGFNFISGDVFGQIPLTEKIGFQFSARRSSTDFLKTPTYGNFFDRAFQDSEVTNQNNISVDEEITRDENFFFYDFSGKFLYDIDKKHKLRLSFITIANKLEYSETNLDELETTRSILEQINLSIGGQLLTKWTDRFSSNLNVYYSRYNLDSQNRFGNQIQLLFQNNRVLETAIKLNTNYTINDNVVWNNGYQYIETGIINTTNLTQPPFNSDVKGVIRIHAPFTEIGYSTIDNKFIGKTGFRLNYIENLGTFSKIIVEPRLNLNFGLANHLRAEILGEFKSQTTNQIVDLEQNFLGIEKRRWILSDDNMLPITKSKQGSIGLNYEKNSIYLGLEGFYKRVDGISTSTQGFQNQNQFNGEIGSYDVRGMEFLINKKGINYSTWLSYTYNKNDYDFDSLQPNNFPNNLDITHTISLAGTYTHKDLKIGLGLNYRTGRPFTEPQDGDSALNTSVFPARINFKSPNSSRLPEYLRVDASAIYMFKLNRGIKASAGVSLLNLTNRNNSLNRYYRVTDDNQIETVDNTSLGFTPNVSLRVSY</sequence>
<evidence type="ECO:0000256" key="2">
    <source>
        <dbReference type="ARBA" id="ARBA00023136"/>
    </source>
</evidence>
<dbReference type="Gene3D" id="2.170.130.10">
    <property type="entry name" value="TonB-dependent receptor, plug domain"/>
    <property type="match status" value="1"/>
</dbReference>
<dbReference type="AlphaFoldDB" id="A0A2Z4LPI3"/>
<dbReference type="Gene3D" id="2.40.170.20">
    <property type="entry name" value="TonB-dependent receptor, beta-barrel domain"/>
    <property type="match status" value="1"/>
</dbReference>
<comment type="subcellular location">
    <subcellularLocation>
        <location evidence="1">Cell outer membrane</location>
    </subcellularLocation>
</comment>
<dbReference type="RefSeq" id="WP_239023384.1">
    <property type="nucleotide sequence ID" value="NZ_CP030104.1"/>
</dbReference>
<dbReference type="Pfam" id="PF07715">
    <property type="entry name" value="Plug"/>
    <property type="match status" value="1"/>
</dbReference>
<keyword evidence="6" id="KW-1185">Reference proteome</keyword>
<accession>A0A2Z4LPI3</accession>
<evidence type="ECO:0000256" key="1">
    <source>
        <dbReference type="ARBA" id="ARBA00004442"/>
    </source>
</evidence>
<dbReference type="GO" id="GO:0009279">
    <property type="term" value="C:cell outer membrane"/>
    <property type="evidence" value="ECO:0007669"/>
    <property type="project" value="UniProtKB-SubCell"/>
</dbReference>
<dbReference type="KEGG" id="spon:HME9304_00762"/>
<dbReference type="InterPro" id="IPR008969">
    <property type="entry name" value="CarboxyPept-like_regulatory"/>
</dbReference>
<organism evidence="5 6">
    <name type="scientific">Flagellimonas maritima</name>
    <dbReference type="NCBI Taxonomy" id="1383885"/>
    <lineage>
        <taxon>Bacteria</taxon>
        <taxon>Pseudomonadati</taxon>
        <taxon>Bacteroidota</taxon>
        <taxon>Flavobacteriia</taxon>
        <taxon>Flavobacteriales</taxon>
        <taxon>Flavobacteriaceae</taxon>
        <taxon>Flagellimonas</taxon>
    </lineage>
</organism>
<dbReference type="EMBL" id="CP030104">
    <property type="protein sequence ID" value="AWX43771.1"/>
    <property type="molecule type" value="Genomic_DNA"/>
</dbReference>
<dbReference type="Gene3D" id="2.60.40.1120">
    <property type="entry name" value="Carboxypeptidase-like, regulatory domain"/>
    <property type="match status" value="1"/>
</dbReference>